<dbReference type="AlphaFoldDB" id="A0A9N9KBJ8"/>
<comment type="caution">
    <text evidence="1">The sequence shown here is derived from an EMBL/GenBank/DDBJ whole genome shotgun (WGS) entry which is preliminary data.</text>
</comment>
<dbReference type="Proteomes" id="UP000789405">
    <property type="component" value="Unassembled WGS sequence"/>
</dbReference>
<gene>
    <name evidence="1" type="ORF">DERYTH_LOCUS26996</name>
</gene>
<sequence>SKIVALERLVNHLNDEPSANNLKHVKNVVDNMKHIFTIIEDIETSQ</sequence>
<name>A0A9N9KBJ8_9GLOM</name>
<evidence type="ECO:0000313" key="2">
    <source>
        <dbReference type="Proteomes" id="UP000789405"/>
    </source>
</evidence>
<evidence type="ECO:0000313" key="1">
    <source>
        <dbReference type="EMBL" id="CAG8820666.1"/>
    </source>
</evidence>
<proteinExistence type="predicted"/>
<dbReference type="OrthoDB" id="2421771at2759"/>
<organism evidence="1 2">
    <name type="scientific">Dentiscutata erythropus</name>
    <dbReference type="NCBI Taxonomy" id="1348616"/>
    <lineage>
        <taxon>Eukaryota</taxon>
        <taxon>Fungi</taxon>
        <taxon>Fungi incertae sedis</taxon>
        <taxon>Mucoromycota</taxon>
        <taxon>Glomeromycotina</taxon>
        <taxon>Glomeromycetes</taxon>
        <taxon>Diversisporales</taxon>
        <taxon>Gigasporaceae</taxon>
        <taxon>Dentiscutata</taxon>
    </lineage>
</organism>
<accession>A0A9N9KBJ8</accession>
<dbReference type="EMBL" id="CAJVPY010059646">
    <property type="protein sequence ID" value="CAG8820666.1"/>
    <property type="molecule type" value="Genomic_DNA"/>
</dbReference>
<reference evidence="1" key="1">
    <citation type="submission" date="2021-06" db="EMBL/GenBank/DDBJ databases">
        <authorList>
            <person name="Kallberg Y."/>
            <person name="Tangrot J."/>
            <person name="Rosling A."/>
        </authorList>
    </citation>
    <scope>NUCLEOTIDE SEQUENCE</scope>
    <source>
        <strain evidence="1">MA453B</strain>
    </source>
</reference>
<keyword evidence="2" id="KW-1185">Reference proteome</keyword>
<protein>
    <submittedName>
        <fullName evidence="1">21421_t:CDS:1</fullName>
    </submittedName>
</protein>
<feature type="non-terminal residue" evidence="1">
    <location>
        <position position="1"/>
    </location>
</feature>